<dbReference type="Pfam" id="PF01609">
    <property type="entry name" value="DDE_Tnp_1"/>
    <property type="match status" value="1"/>
</dbReference>
<sequence length="380" mass="43035">MKLSLPCLNSPQAMPKTGRPRSIAAEHYPVLVKLAHAQPYSSQAELALVFFAETGITAHPDTFAKALKMAGITRVKQRAKGSFQSPEPNKAYGYNETHRRQLPEQLYPSCLTDTEWALVADLFESQGGRGVPPLHSRRTLLEACCYVVRTGCSWRMLPRDFPHWDNVYKTFRRWSAQGKFEQMHDRLRAQWREREERADSPSAAILDSQSTRSSPQGGDSGYDAGKKVKGRKRSLIVDTLGLLLAVSISAASVQDRDAADDAVAYSKEKYPSLSTLFVDSAYAGKWAQRTHQLHAIDVQVIRGPNNRRTGQWHSEQGDLFSVEPVQTGFVVMPKRWVVERTHAWNERARRLIMHHDRLFAVSEAWVWLAEARILARRLTT</sequence>
<evidence type="ECO:0000313" key="5">
    <source>
        <dbReference type="Proteomes" id="UP000271097"/>
    </source>
</evidence>
<proteinExistence type="predicted"/>
<feature type="non-terminal residue" evidence="4">
    <location>
        <position position="380"/>
    </location>
</feature>
<dbReference type="InterPro" id="IPR025161">
    <property type="entry name" value="IS402-like_dom"/>
</dbReference>
<accession>A0A3M4T5W8</accession>
<gene>
    <name evidence="4" type="ORF">ALP90_05162</name>
</gene>
<dbReference type="NCBIfam" id="NF033580">
    <property type="entry name" value="transpos_IS5_3"/>
    <property type="match status" value="1"/>
</dbReference>
<protein>
    <submittedName>
        <fullName evidence="4">ISPsy19, transposase</fullName>
    </submittedName>
</protein>
<dbReference type="GO" id="GO:0003677">
    <property type="term" value="F:DNA binding"/>
    <property type="evidence" value="ECO:0007669"/>
    <property type="project" value="InterPro"/>
</dbReference>
<organism evidence="4 5">
    <name type="scientific">Pseudomonas amygdali pv. ulmi</name>
    <dbReference type="NCBI Taxonomy" id="251720"/>
    <lineage>
        <taxon>Bacteria</taxon>
        <taxon>Pseudomonadati</taxon>
        <taxon>Pseudomonadota</taxon>
        <taxon>Gammaproteobacteria</taxon>
        <taxon>Pseudomonadales</taxon>
        <taxon>Pseudomonadaceae</taxon>
        <taxon>Pseudomonas</taxon>
        <taxon>Pseudomonas amygdali</taxon>
    </lineage>
</organism>
<comment type="caution">
    <text evidence="4">The sequence shown here is derived from an EMBL/GenBank/DDBJ whole genome shotgun (WGS) entry which is preliminary data.</text>
</comment>
<dbReference type="AlphaFoldDB" id="A0A3M4T5W8"/>
<reference evidence="4 5" key="1">
    <citation type="submission" date="2018-08" db="EMBL/GenBank/DDBJ databases">
        <title>Recombination of ecologically and evolutionarily significant loci maintains genetic cohesion in the Pseudomonas syringae species complex.</title>
        <authorList>
            <person name="Dillon M."/>
            <person name="Thakur S."/>
            <person name="Almeida R.N.D."/>
            <person name="Weir B.S."/>
            <person name="Guttman D.S."/>
        </authorList>
    </citation>
    <scope>NUCLEOTIDE SEQUENCE [LARGE SCALE GENOMIC DNA]</scope>
    <source>
        <strain evidence="4 5">ICMP 5931</strain>
    </source>
</reference>
<name>A0A3M4T5W8_PSEA0</name>
<evidence type="ECO:0000259" key="2">
    <source>
        <dbReference type="Pfam" id="PF01609"/>
    </source>
</evidence>
<dbReference type="GO" id="GO:0004803">
    <property type="term" value="F:transposase activity"/>
    <property type="evidence" value="ECO:0007669"/>
    <property type="project" value="InterPro"/>
</dbReference>
<dbReference type="GO" id="GO:0006313">
    <property type="term" value="P:DNA transposition"/>
    <property type="evidence" value="ECO:0007669"/>
    <property type="project" value="InterPro"/>
</dbReference>
<dbReference type="Proteomes" id="UP000271097">
    <property type="component" value="Unassembled WGS sequence"/>
</dbReference>
<dbReference type="PANTHER" id="PTHR30007:SF0">
    <property type="entry name" value="TRANSPOSASE"/>
    <property type="match status" value="1"/>
</dbReference>
<feature type="region of interest" description="Disordered" evidence="1">
    <location>
        <begin position="1"/>
        <end position="20"/>
    </location>
</feature>
<dbReference type="PANTHER" id="PTHR30007">
    <property type="entry name" value="PHP DOMAIN PROTEIN"/>
    <property type="match status" value="1"/>
</dbReference>
<dbReference type="InterPro" id="IPR002559">
    <property type="entry name" value="Transposase_11"/>
</dbReference>
<feature type="domain" description="Transposase IS4-like" evidence="2">
    <location>
        <begin position="201"/>
        <end position="369"/>
    </location>
</feature>
<dbReference type="EMBL" id="RBRS01000092">
    <property type="protein sequence ID" value="RMR22559.1"/>
    <property type="molecule type" value="Genomic_DNA"/>
</dbReference>
<evidence type="ECO:0000313" key="4">
    <source>
        <dbReference type="EMBL" id="RMR22559.1"/>
    </source>
</evidence>
<dbReference type="Pfam" id="PF13340">
    <property type="entry name" value="DUF4096"/>
    <property type="match status" value="1"/>
</dbReference>
<feature type="domain" description="Insertion element IS402-like" evidence="3">
    <location>
        <begin position="111"/>
        <end position="184"/>
    </location>
</feature>
<evidence type="ECO:0000256" key="1">
    <source>
        <dbReference type="SAM" id="MobiDB-lite"/>
    </source>
</evidence>
<feature type="compositionally biased region" description="Polar residues" evidence="1">
    <location>
        <begin position="207"/>
        <end position="217"/>
    </location>
</feature>
<feature type="region of interest" description="Disordered" evidence="1">
    <location>
        <begin position="193"/>
        <end position="226"/>
    </location>
</feature>
<evidence type="ECO:0000259" key="3">
    <source>
        <dbReference type="Pfam" id="PF13340"/>
    </source>
</evidence>